<proteinExistence type="predicted"/>
<dbReference type="GO" id="GO:0003984">
    <property type="term" value="F:acetolactate synthase activity"/>
    <property type="evidence" value="ECO:0007669"/>
    <property type="project" value="UniProtKB-EC"/>
</dbReference>
<sequence length="96" mass="11099">MNPHTFAQPAFAQHTLHIHAQPRPEVMERVLRVVRHRGFNLCALSMEMGAEQDCQQLRITVTVESVRPIQHLWSQLVKLVDVSRVDALEQQPRIRA</sequence>
<dbReference type="EC" id="2.2.1.6" evidence="1"/>
<gene>
    <name evidence="1" type="ORF">D9F05_12500</name>
</gene>
<dbReference type="EMBL" id="RNRV01000020">
    <property type="protein sequence ID" value="MHO05185.1"/>
    <property type="molecule type" value="Genomic_DNA"/>
</dbReference>
<dbReference type="InterPro" id="IPR045865">
    <property type="entry name" value="ACT-like_dom_sf"/>
</dbReference>
<evidence type="ECO:0000313" key="1">
    <source>
        <dbReference type="EMBL" id="MHO05185.1"/>
    </source>
</evidence>
<dbReference type="Pfam" id="PF13710">
    <property type="entry name" value="ACT_5"/>
    <property type="match status" value="1"/>
</dbReference>
<organism evidence="1">
    <name type="scientific">Escherichia coli</name>
    <dbReference type="NCBI Taxonomy" id="562"/>
    <lineage>
        <taxon>Bacteria</taxon>
        <taxon>Pseudomonadati</taxon>
        <taxon>Pseudomonadota</taxon>
        <taxon>Gammaproteobacteria</taxon>
        <taxon>Enterobacterales</taxon>
        <taxon>Enterobacteriaceae</taxon>
        <taxon>Escherichia</taxon>
    </lineage>
</organism>
<dbReference type="SUPFAM" id="SSF55021">
    <property type="entry name" value="ACT-like"/>
    <property type="match status" value="1"/>
</dbReference>
<name>A0A3L0W874_ECOLX</name>
<keyword evidence="1" id="KW-0808">Transferase</keyword>
<comment type="caution">
    <text evidence="1">The sequence shown here is derived from an EMBL/GenBank/DDBJ whole genome shotgun (WGS) entry which is preliminary data.</text>
</comment>
<dbReference type="NCBIfam" id="NF008362">
    <property type="entry name" value="PRK11152.1"/>
    <property type="match status" value="1"/>
</dbReference>
<protein>
    <submittedName>
        <fullName evidence="1">Acetolactate synthase 2 small subunit</fullName>
        <ecNumber evidence="1">2.2.1.6</ecNumber>
    </submittedName>
</protein>
<reference evidence="1" key="1">
    <citation type="submission" date="2018-10" db="EMBL/GenBank/DDBJ databases">
        <authorList>
            <consortium name="NARMS: The National Antimicrobial Resistance Monitoring System"/>
        </authorList>
    </citation>
    <scope>NUCLEOTIDE SEQUENCE [LARGE SCALE GENOMIC DNA]</scope>
    <source>
        <strain evidence="1">CVM N17EC0388</strain>
    </source>
</reference>
<dbReference type="AlphaFoldDB" id="A0A3L0W874"/>
<dbReference type="Gene3D" id="3.30.70.260">
    <property type="match status" value="1"/>
</dbReference>
<accession>A0A3L0W874</accession>